<organism evidence="1 2">
    <name type="scientific">Caerostris darwini</name>
    <dbReference type="NCBI Taxonomy" id="1538125"/>
    <lineage>
        <taxon>Eukaryota</taxon>
        <taxon>Metazoa</taxon>
        <taxon>Ecdysozoa</taxon>
        <taxon>Arthropoda</taxon>
        <taxon>Chelicerata</taxon>
        <taxon>Arachnida</taxon>
        <taxon>Araneae</taxon>
        <taxon>Araneomorphae</taxon>
        <taxon>Entelegynae</taxon>
        <taxon>Araneoidea</taxon>
        <taxon>Araneidae</taxon>
        <taxon>Caerostris</taxon>
    </lineage>
</organism>
<protein>
    <submittedName>
        <fullName evidence="1">Uncharacterized protein</fullName>
    </submittedName>
</protein>
<dbReference type="Proteomes" id="UP001054837">
    <property type="component" value="Unassembled WGS sequence"/>
</dbReference>
<comment type="caution">
    <text evidence="1">The sequence shown here is derived from an EMBL/GenBank/DDBJ whole genome shotgun (WGS) entry which is preliminary data.</text>
</comment>
<keyword evidence="2" id="KW-1185">Reference proteome</keyword>
<evidence type="ECO:0000313" key="2">
    <source>
        <dbReference type="Proteomes" id="UP001054837"/>
    </source>
</evidence>
<accession>A0AAV4W3N9</accession>
<sequence length="151" mass="16222">LSNAQGIQEEALDIAGKGEKCVPFPARFGLTVGRITGKQLLTRCPVSLLGRVVILYDEEYFSEERHFPVVGNAQGIQKEAVDIAGKKLLSLLEKGEKCVLFPARFALTVGRIIGKQLLTRCPVSSLGRVVILYDGNVCLAACSGLRGGMSC</sequence>
<reference evidence="1 2" key="1">
    <citation type="submission" date="2021-06" db="EMBL/GenBank/DDBJ databases">
        <title>Caerostris darwini draft genome.</title>
        <authorList>
            <person name="Kono N."/>
            <person name="Arakawa K."/>
        </authorList>
    </citation>
    <scope>NUCLEOTIDE SEQUENCE [LARGE SCALE GENOMIC DNA]</scope>
</reference>
<proteinExistence type="predicted"/>
<gene>
    <name evidence="1" type="ORF">CDAR_31871</name>
</gene>
<feature type="non-terminal residue" evidence="1">
    <location>
        <position position="1"/>
    </location>
</feature>
<evidence type="ECO:0000313" key="1">
    <source>
        <dbReference type="EMBL" id="GIY77277.1"/>
    </source>
</evidence>
<dbReference type="AlphaFoldDB" id="A0AAV4W3N9"/>
<name>A0AAV4W3N9_9ARAC</name>
<dbReference type="EMBL" id="BPLQ01014092">
    <property type="protein sequence ID" value="GIY77277.1"/>
    <property type="molecule type" value="Genomic_DNA"/>
</dbReference>